<evidence type="ECO:0000259" key="17">
    <source>
        <dbReference type="PROSITE" id="PS50089"/>
    </source>
</evidence>
<accession>E0VQ22</accession>
<name>E0VQ22_PEDHC</name>
<evidence type="ECO:0000313" key="20">
    <source>
        <dbReference type="Proteomes" id="UP000009046"/>
    </source>
</evidence>
<feature type="compositionally biased region" description="Basic and acidic residues" evidence="16">
    <location>
        <begin position="641"/>
        <end position="660"/>
    </location>
</feature>
<evidence type="ECO:0000256" key="9">
    <source>
        <dbReference type="ARBA" id="ARBA00023163"/>
    </source>
</evidence>
<evidence type="ECO:0000256" key="11">
    <source>
        <dbReference type="ARBA" id="ARBA00076856"/>
    </source>
</evidence>
<dbReference type="Pfam" id="PF26084">
    <property type="entry name" value="PWI_Topors"/>
    <property type="match status" value="1"/>
</dbReference>
<dbReference type="PANTHER" id="PTHR46077">
    <property type="entry name" value="E3 UBIQUITIN-PROTEIN LIGASE TOPORS"/>
    <property type="match status" value="1"/>
</dbReference>
<evidence type="ECO:0000256" key="3">
    <source>
        <dbReference type="ARBA" id="ARBA00022679"/>
    </source>
</evidence>
<dbReference type="InterPro" id="IPR058746">
    <property type="entry name" value="Znf_RING-type_Topors"/>
</dbReference>
<feature type="compositionally biased region" description="Acidic residues" evidence="16">
    <location>
        <begin position="567"/>
        <end position="579"/>
    </location>
</feature>
<feature type="compositionally biased region" description="Basic residues" evidence="16">
    <location>
        <begin position="483"/>
        <end position="498"/>
    </location>
</feature>
<dbReference type="EMBL" id="DS235389">
    <property type="protein sequence ID" value="EEB15478.1"/>
    <property type="molecule type" value="Genomic_DNA"/>
</dbReference>
<keyword evidence="18" id="KW-0436">Ligase</keyword>
<dbReference type="PROSITE" id="PS00518">
    <property type="entry name" value="ZF_RING_1"/>
    <property type="match status" value="1"/>
</dbReference>
<gene>
    <name evidence="19" type="primary">8233596</name>
    <name evidence="18" type="ORF">Phum_PHUM370640</name>
</gene>
<evidence type="ECO:0000256" key="8">
    <source>
        <dbReference type="ARBA" id="ARBA00023015"/>
    </source>
</evidence>
<dbReference type="InterPro" id="IPR001841">
    <property type="entry name" value="Znf_RING"/>
</dbReference>
<dbReference type="GO" id="GO:0008270">
    <property type="term" value="F:zinc ion binding"/>
    <property type="evidence" value="ECO:0007669"/>
    <property type="project" value="UniProtKB-KW"/>
</dbReference>
<keyword evidence="5 15" id="KW-0863">Zinc-finger</keyword>
<protein>
    <recommendedName>
        <fullName evidence="10">E3 ubiquitin-protein ligase Topors</fullName>
        <ecNumber evidence="2">2.3.2.27</ecNumber>
    </recommendedName>
    <alternativeName>
        <fullName evidence="11">RING-type E3 ubiquitin transferase Topors</fullName>
    </alternativeName>
    <alternativeName>
        <fullName evidence="13">SUMO1-protein E3 ligase Topors</fullName>
    </alternativeName>
    <alternativeName>
        <fullName evidence="12">Topoisomerase I-binding RING finger protein</fullName>
    </alternativeName>
    <alternativeName>
        <fullName evidence="14">Topoisomerase I-binding arginine/serine-rich protein</fullName>
    </alternativeName>
</protein>
<dbReference type="Pfam" id="PF00097">
    <property type="entry name" value="zf-C3HC4"/>
    <property type="match status" value="1"/>
</dbReference>
<dbReference type="GO" id="GO:0061630">
    <property type="term" value="F:ubiquitin protein ligase activity"/>
    <property type="evidence" value="ECO:0007669"/>
    <property type="project" value="UniProtKB-EC"/>
</dbReference>
<reference evidence="19" key="3">
    <citation type="submission" date="2020-05" db="UniProtKB">
        <authorList>
            <consortium name="EnsemblMetazoa"/>
        </authorList>
    </citation>
    <scope>IDENTIFICATION</scope>
    <source>
        <strain evidence="19">USDA</strain>
    </source>
</reference>
<proteinExistence type="predicted"/>
<dbReference type="SMART" id="SM00184">
    <property type="entry name" value="RING"/>
    <property type="match status" value="1"/>
</dbReference>
<dbReference type="OrthoDB" id="365379at2759"/>
<evidence type="ECO:0000256" key="14">
    <source>
        <dbReference type="ARBA" id="ARBA00079184"/>
    </source>
</evidence>
<evidence type="ECO:0000256" key="15">
    <source>
        <dbReference type="PROSITE-ProRule" id="PRU00175"/>
    </source>
</evidence>
<reference evidence="18" key="1">
    <citation type="submission" date="2007-04" db="EMBL/GenBank/DDBJ databases">
        <title>Annotation of Pediculus humanus corporis strain USDA.</title>
        <authorList>
            <person name="Kirkness E."/>
            <person name="Hannick L."/>
            <person name="Hass B."/>
            <person name="Bruggner R."/>
            <person name="Lawson D."/>
            <person name="Bidwell S."/>
            <person name="Joardar V."/>
            <person name="Caler E."/>
            <person name="Walenz B."/>
            <person name="Inman J."/>
            <person name="Schobel S."/>
            <person name="Galinsky K."/>
            <person name="Amedeo P."/>
            <person name="Strausberg R."/>
        </authorList>
    </citation>
    <scope>NUCLEOTIDE SEQUENCE</scope>
    <source>
        <strain evidence="18">USDA</strain>
    </source>
</reference>
<keyword evidence="6" id="KW-0833">Ubl conjugation pathway</keyword>
<reference evidence="18" key="2">
    <citation type="submission" date="2007-04" db="EMBL/GenBank/DDBJ databases">
        <title>The genome of the human body louse.</title>
        <authorList>
            <consortium name="The Human Body Louse Genome Consortium"/>
            <person name="Kirkness E."/>
            <person name="Walenz B."/>
            <person name="Hass B."/>
            <person name="Bruggner R."/>
            <person name="Strausberg R."/>
        </authorList>
    </citation>
    <scope>NUCLEOTIDE SEQUENCE</scope>
    <source>
        <strain evidence="18">USDA</strain>
    </source>
</reference>
<dbReference type="EMBL" id="AAZO01004315">
    <property type="status" value="NOT_ANNOTATED_CDS"/>
    <property type="molecule type" value="Genomic_DNA"/>
</dbReference>
<evidence type="ECO:0000256" key="4">
    <source>
        <dbReference type="ARBA" id="ARBA00022723"/>
    </source>
</evidence>
<dbReference type="VEuPathDB" id="VectorBase:PHUM370640"/>
<dbReference type="OMA" id="ANSCMHE"/>
<evidence type="ECO:0000256" key="12">
    <source>
        <dbReference type="ARBA" id="ARBA00076940"/>
    </source>
</evidence>
<feature type="domain" description="RING-type" evidence="17">
    <location>
        <begin position="43"/>
        <end position="82"/>
    </location>
</feature>
<evidence type="ECO:0000256" key="2">
    <source>
        <dbReference type="ARBA" id="ARBA00012483"/>
    </source>
</evidence>
<feature type="region of interest" description="Disordered" evidence="16">
    <location>
        <begin position="436"/>
        <end position="591"/>
    </location>
</feature>
<evidence type="ECO:0000256" key="16">
    <source>
        <dbReference type="SAM" id="MobiDB-lite"/>
    </source>
</evidence>
<keyword evidence="20" id="KW-1185">Reference proteome</keyword>
<dbReference type="InterPro" id="IPR018957">
    <property type="entry name" value="Znf_C3HC4_RING-type"/>
</dbReference>
<dbReference type="EnsemblMetazoa" id="PHUM370640-RA">
    <property type="protein sequence ID" value="PHUM370640-PA"/>
    <property type="gene ID" value="PHUM370640"/>
</dbReference>
<sequence>MDCPATPPILTEADSKSPLRRTFSSSESDDMKSPSRDSQDSNCVICLGKLQNKSFTDSCLHQFCFQCLLQWSKVKAECPLCKQPFKSIIHNVRSNLDYDQYHLEPGEPRCVINDLVHSFNFDLIQLNRRFRYRSTMTREYFRELVAESIISSSHLLPDNIFRIPPLPSVNSSESRFSRNPSVLRTSARLKGTTEFRRSIYSRDLWVQDFADVSGRYRECTPQFYRDNPAQIHRIVPWLNREVNVLLENRESHSAYVLAQIVSYLSQHSIRGREFRELVEPYFRSRTDHFIHELYIFARSVYDIAGFDQHAVYGPNPNLATVVQELSSSSEDSDIEILETVSGQENKSYKADKLNNSRIKNNIKSESKYDEPIAGPSGISSSKLLKLDASESSQNDIEILDFVKPEPEIVVLSSSDDSSTEEYSDSLIRKSRKIKVAPRKMKKSIHTLTIPDEENTGSSSDVIKSKCSMRKKKKWMAGDSNCSKGKKKQQKHLKNRKSRSLSVDSIINISSSSSSGSGESTSSSTSLSEGSNDSRVNRKRKTSQKKNKKKLKTSKKLSRKRKKYNSDSESDDDDDDDDHEDLIKEKGKRKVKSCIIIPSHESRNLSFTFSNSDPSITHPYSDDQRHHHHHHPTSYWSMGSKNYEHSSTLKDKNEDSIEKKIHNTKRYRVSSNEKCRKRVRQQTFSDVTSEETD</sequence>
<dbReference type="CDD" id="cd16574">
    <property type="entry name" value="RING-HC_Topors"/>
    <property type="match status" value="1"/>
</dbReference>
<dbReference type="PROSITE" id="PS50089">
    <property type="entry name" value="ZF_RING_2"/>
    <property type="match status" value="1"/>
</dbReference>
<keyword evidence="8" id="KW-0805">Transcription regulation</keyword>
<dbReference type="GO" id="GO:0000209">
    <property type="term" value="P:protein polyubiquitination"/>
    <property type="evidence" value="ECO:0007669"/>
    <property type="project" value="TreeGrafter"/>
</dbReference>
<dbReference type="Proteomes" id="UP000009046">
    <property type="component" value="Unassembled WGS sequence"/>
</dbReference>
<dbReference type="GO" id="GO:0006513">
    <property type="term" value="P:protein monoubiquitination"/>
    <property type="evidence" value="ECO:0007669"/>
    <property type="project" value="TreeGrafter"/>
</dbReference>
<feature type="region of interest" description="Disordered" evidence="16">
    <location>
        <begin position="1"/>
        <end position="40"/>
    </location>
</feature>
<dbReference type="InterPro" id="IPR058745">
    <property type="entry name" value="PWI_Topors"/>
</dbReference>
<dbReference type="RefSeq" id="XP_002428216.1">
    <property type="nucleotide sequence ID" value="XM_002428171.1"/>
</dbReference>
<comment type="catalytic activity">
    <reaction evidence="1">
        <text>S-ubiquitinyl-[E2 ubiquitin-conjugating enzyme]-L-cysteine + [acceptor protein]-L-lysine = [E2 ubiquitin-conjugating enzyme]-L-cysteine + N(6)-ubiquitinyl-[acceptor protein]-L-lysine.</text>
        <dbReference type="EC" id="2.3.2.27"/>
    </reaction>
</comment>
<evidence type="ECO:0000256" key="5">
    <source>
        <dbReference type="ARBA" id="ARBA00022771"/>
    </source>
</evidence>
<dbReference type="AlphaFoldDB" id="E0VQ22"/>
<keyword evidence="4" id="KW-0479">Metal-binding</keyword>
<dbReference type="Gene3D" id="3.30.40.10">
    <property type="entry name" value="Zinc/RING finger domain, C3HC4 (zinc finger)"/>
    <property type="match status" value="1"/>
</dbReference>
<evidence type="ECO:0000256" key="1">
    <source>
        <dbReference type="ARBA" id="ARBA00000900"/>
    </source>
</evidence>
<feature type="compositionally biased region" description="Low complexity" evidence="16">
    <location>
        <begin position="499"/>
        <end position="533"/>
    </location>
</feature>
<feature type="compositionally biased region" description="Basic residues" evidence="16">
    <location>
        <begin position="536"/>
        <end position="562"/>
    </location>
</feature>
<dbReference type="HOGENOM" id="CLU_398131_0_0_1"/>
<keyword evidence="3" id="KW-0808">Transferase</keyword>
<evidence type="ECO:0000256" key="13">
    <source>
        <dbReference type="ARBA" id="ARBA00079040"/>
    </source>
</evidence>
<dbReference type="CTD" id="8233596"/>
<dbReference type="SUPFAM" id="SSF57850">
    <property type="entry name" value="RING/U-box"/>
    <property type="match status" value="1"/>
</dbReference>
<dbReference type="eggNOG" id="KOG4430">
    <property type="taxonomic scope" value="Eukaryota"/>
</dbReference>
<dbReference type="GO" id="GO:0016874">
    <property type="term" value="F:ligase activity"/>
    <property type="evidence" value="ECO:0007669"/>
    <property type="project" value="UniProtKB-KW"/>
</dbReference>
<dbReference type="EC" id="2.3.2.27" evidence="2"/>
<evidence type="ECO:0000313" key="19">
    <source>
        <dbReference type="EnsemblMetazoa" id="PHUM370640-PA"/>
    </source>
</evidence>
<dbReference type="InterPro" id="IPR013083">
    <property type="entry name" value="Znf_RING/FYVE/PHD"/>
</dbReference>
<evidence type="ECO:0000313" key="18">
    <source>
        <dbReference type="EMBL" id="EEB15478.1"/>
    </source>
</evidence>
<evidence type="ECO:0000256" key="7">
    <source>
        <dbReference type="ARBA" id="ARBA00022833"/>
    </source>
</evidence>
<dbReference type="PANTHER" id="PTHR46077:SF1">
    <property type="entry name" value="TOP1 BINDING ARGININE_SERINE RICH PROTEIN, E3 UBIQUITIN LIGASE"/>
    <property type="match status" value="1"/>
</dbReference>
<dbReference type="InParanoid" id="E0VQ22"/>
<feature type="region of interest" description="Disordered" evidence="16">
    <location>
        <begin position="617"/>
        <end position="692"/>
    </location>
</feature>
<dbReference type="STRING" id="121224.E0VQ22"/>
<keyword evidence="7" id="KW-0862">Zinc</keyword>
<feature type="compositionally biased region" description="Basic and acidic residues" evidence="16">
    <location>
        <begin position="29"/>
        <end position="39"/>
    </location>
</feature>
<evidence type="ECO:0000256" key="10">
    <source>
        <dbReference type="ARBA" id="ARBA00071236"/>
    </source>
</evidence>
<dbReference type="GeneID" id="8233596"/>
<organism>
    <name type="scientific">Pediculus humanus subsp. corporis</name>
    <name type="common">Body louse</name>
    <dbReference type="NCBI Taxonomy" id="121224"/>
    <lineage>
        <taxon>Eukaryota</taxon>
        <taxon>Metazoa</taxon>
        <taxon>Ecdysozoa</taxon>
        <taxon>Arthropoda</taxon>
        <taxon>Hexapoda</taxon>
        <taxon>Insecta</taxon>
        <taxon>Pterygota</taxon>
        <taxon>Neoptera</taxon>
        <taxon>Paraneoptera</taxon>
        <taxon>Psocodea</taxon>
        <taxon>Troctomorpha</taxon>
        <taxon>Phthiraptera</taxon>
        <taxon>Anoplura</taxon>
        <taxon>Pediculidae</taxon>
        <taxon>Pediculus</taxon>
    </lineage>
</organism>
<dbReference type="KEGG" id="phu:Phum_PHUM370640"/>
<evidence type="ECO:0000256" key="6">
    <source>
        <dbReference type="ARBA" id="ARBA00022786"/>
    </source>
</evidence>
<keyword evidence="9" id="KW-0804">Transcription</keyword>
<dbReference type="FunFam" id="3.30.40.10:FF:000136">
    <property type="entry name" value="E3 ubiquitin-protein ligase Topors"/>
    <property type="match status" value="1"/>
</dbReference>
<dbReference type="InterPro" id="IPR017907">
    <property type="entry name" value="Znf_RING_CS"/>
</dbReference>